<evidence type="ECO:0000313" key="2">
    <source>
        <dbReference type="Proteomes" id="UP001156484"/>
    </source>
</evidence>
<reference evidence="1" key="1">
    <citation type="submission" date="2022-10" db="EMBL/GenBank/DDBJ databases">
        <title>Rhodococcus ferula Z13 complete genome.</title>
        <authorList>
            <person name="Long X."/>
            <person name="Zang M."/>
        </authorList>
    </citation>
    <scope>NUCLEOTIDE SEQUENCE</scope>
    <source>
        <strain evidence="1">Z13</strain>
    </source>
</reference>
<dbReference type="EMBL" id="CP107551">
    <property type="protein sequence ID" value="UYP19700.1"/>
    <property type="molecule type" value="Genomic_DNA"/>
</dbReference>
<proteinExistence type="predicted"/>
<dbReference type="Proteomes" id="UP001156484">
    <property type="component" value="Chromosome"/>
</dbReference>
<keyword evidence="2" id="KW-1185">Reference proteome</keyword>
<protein>
    <submittedName>
        <fullName evidence="1">DUF2530 domain-containing protein</fullName>
    </submittedName>
</protein>
<evidence type="ECO:0000313" key="1">
    <source>
        <dbReference type="EMBL" id="UYP19700.1"/>
    </source>
</evidence>
<gene>
    <name evidence="1" type="ORF">OED52_03825</name>
</gene>
<name>A0ACD4DI03_9NOCA</name>
<organism evidence="1 2">
    <name type="scientific">Rhodococcus sacchari</name>
    <dbReference type="NCBI Taxonomy" id="2962047"/>
    <lineage>
        <taxon>Bacteria</taxon>
        <taxon>Bacillati</taxon>
        <taxon>Actinomycetota</taxon>
        <taxon>Actinomycetes</taxon>
        <taxon>Mycobacteriales</taxon>
        <taxon>Nocardiaceae</taxon>
        <taxon>Rhodococcus</taxon>
    </lineage>
</organism>
<accession>A0ACD4DI03</accession>
<sequence length="83" mass="8642">MEPAQNVAARIRRLADPRPALAVGIGVWTVATLVVLLTGGDVRDDLLPVCIAGIVVGLLGSALFLTQRRAARRGSRGAQVGLD</sequence>